<feature type="compositionally biased region" description="Basic and acidic residues" evidence="1">
    <location>
        <begin position="172"/>
        <end position="209"/>
    </location>
</feature>
<dbReference type="GeneID" id="59288085"/>
<dbReference type="Proteomes" id="UP000578531">
    <property type="component" value="Unassembled WGS sequence"/>
</dbReference>
<evidence type="ECO:0000313" key="2">
    <source>
        <dbReference type="EMBL" id="KAF6235230.1"/>
    </source>
</evidence>
<accession>A0A8H6L4F4</accession>
<keyword evidence="3" id="KW-1185">Reference proteome</keyword>
<gene>
    <name evidence="2" type="ORF">HO173_006424</name>
</gene>
<comment type="caution">
    <text evidence="2">The sequence shown here is derived from an EMBL/GenBank/DDBJ whole genome shotgun (WGS) entry which is preliminary data.</text>
</comment>
<organism evidence="2 3">
    <name type="scientific">Letharia columbiana</name>
    <dbReference type="NCBI Taxonomy" id="112416"/>
    <lineage>
        <taxon>Eukaryota</taxon>
        <taxon>Fungi</taxon>
        <taxon>Dikarya</taxon>
        <taxon>Ascomycota</taxon>
        <taxon>Pezizomycotina</taxon>
        <taxon>Lecanoromycetes</taxon>
        <taxon>OSLEUM clade</taxon>
        <taxon>Lecanoromycetidae</taxon>
        <taxon>Lecanorales</taxon>
        <taxon>Lecanorineae</taxon>
        <taxon>Parmeliaceae</taxon>
        <taxon>Letharia</taxon>
    </lineage>
</organism>
<name>A0A8H6L4F4_9LECA</name>
<dbReference type="RefSeq" id="XP_037164601.1">
    <property type="nucleotide sequence ID" value="XM_037308335.1"/>
</dbReference>
<sequence length="257" mass="28567">MARKKPLRIKLQDARAPAIKWVEQDIDLMVQWFCSRNKKGVAVNYKVWATSTHTDVAERILKDTGLVDKPLVTKKKAADKMDAMVKDYKDMRMKAEGSGWGTDAGTHKTHDLNSPHGTTVGDFILKKCPWFYDFEGVYNDHPGVNPPVVIESGQPPRRNGQAVEETDLGGLNDKDAEGDTDKEASEGHEESTIEKEKEIDKAEDSDSGHSAHSLAAAALDRTKTAEKTIKKIILPPLSLLDIDIYDFLNELTPKLLS</sequence>
<evidence type="ECO:0000313" key="3">
    <source>
        <dbReference type="Proteomes" id="UP000578531"/>
    </source>
</evidence>
<dbReference type="OrthoDB" id="10644639at2759"/>
<dbReference type="EMBL" id="JACCJC010000025">
    <property type="protein sequence ID" value="KAF6235230.1"/>
    <property type="molecule type" value="Genomic_DNA"/>
</dbReference>
<proteinExistence type="predicted"/>
<evidence type="ECO:0000256" key="1">
    <source>
        <dbReference type="SAM" id="MobiDB-lite"/>
    </source>
</evidence>
<feature type="region of interest" description="Disordered" evidence="1">
    <location>
        <begin position="147"/>
        <end position="212"/>
    </location>
</feature>
<protein>
    <submittedName>
        <fullName evidence="2">Uncharacterized protein</fullName>
    </submittedName>
</protein>
<reference evidence="2 3" key="1">
    <citation type="journal article" date="2020" name="Genomics">
        <title>Complete, high-quality genomes from long-read metagenomic sequencing of two wolf lichen thalli reveals enigmatic genome architecture.</title>
        <authorList>
            <person name="McKenzie S.K."/>
            <person name="Walston R.F."/>
            <person name="Allen J.L."/>
        </authorList>
    </citation>
    <scope>NUCLEOTIDE SEQUENCE [LARGE SCALE GENOMIC DNA]</scope>
    <source>
        <strain evidence="2">WasteWater2</strain>
    </source>
</reference>
<dbReference type="AlphaFoldDB" id="A0A8H6L4F4"/>